<reference evidence="4" key="1">
    <citation type="journal article" date="2018" name="Gigascience">
        <title>Genome assembly of the Pink Ipe (Handroanthus impetiginosus, Bignoniaceae), a highly valued, ecologically keystone Neotropical timber forest tree.</title>
        <authorList>
            <person name="Silva-Junior O.B."/>
            <person name="Grattapaglia D."/>
            <person name="Novaes E."/>
            <person name="Collevatti R.G."/>
        </authorList>
    </citation>
    <scope>NUCLEOTIDE SEQUENCE [LARGE SCALE GENOMIC DNA]</scope>
    <source>
        <strain evidence="4">cv. UFG-1</strain>
    </source>
</reference>
<evidence type="ECO:0008006" key="5">
    <source>
        <dbReference type="Google" id="ProtNLM"/>
    </source>
</evidence>
<proteinExistence type="predicted"/>
<feature type="region of interest" description="Disordered" evidence="1">
    <location>
        <begin position="98"/>
        <end position="133"/>
    </location>
</feature>
<dbReference type="PANTHER" id="PTHR35322">
    <property type="entry name" value="PROTEIN CPR-5"/>
    <property type="match status" value="1"/>
</dbReference>
<dbReference type="AlphaFoldDB" id="A0A2G9H3D1"/>
<feature type="transmembrane region" description="Helical" evidence="2">
    <location>
        <begin position="544"/>
        <end position="563"/>
    </location>
</feature>
<dbReference type="InterPro" id="IPR044708">
    <property type="entry name" value="CPR5"/>
</dbReference>
<feature type="compositionally biased region" description="Low complexity" evidence="1">
    <location>
        <begin position="112"/>
        <end position="128"/>
    </location>
</feature>
<dbReference type="OrthoDB" id="2017423at2759"/>
<comment type="caution">
    <text evidence="3">The sequence shown here is derived from an EMBL/GenBank/DDBJ whole genome shotgun (WGS) entry which is preliminary data.</text>
</comment>
<sequence length="693" mass="75866">MMADTPADASSPRKMNGPDFTTANGEIPNGSAAAIGMMADTSTDPSSSRKMNGPDFKTAHGEIPNGSAAAVGMMADTPAGPSSSRTMNGPGFTTAIARRKNKKKKQTLVSDTASSASSNNCGSTTSSTQKGIKIFRNPNRIRVGSVTKTRKSVAYSDVEALGLTLGMSFAAVAQVLERKNAAGEMISGDYLSGICIWAVRESLGNVFGDKFDGFVTNFEKSCRGMLMTLRSISDGSQKVGEQQQRNGGSSCSISNNLLSGNLDDCACHELTDGLESLPHRNSSGSAENQDSSFGLTSTVPFLDRIKDLAYPSDGTEVLESLLHRNSTEEHERAENQDLPFGLASILASLDRIEDSRQCNTHAQSEENVNVDLINQQLVLLDKQIEQHCASASTRSSNSVISTIEKSVMEQRRLNVLKTFKIGLMAKDLQLREREVELKSKANFLQRGKLLMGVSKASLRAEMFKTKLQDSRHVELLKKCLDLLVAGIIIMLSSLAYGTYVYSHQRIIAATEACSPYTESKSWWMPKSVSSFNSGLQFLKCQIQVFSRMFFGVLMIIAIVVLLIQRSSTSQHAMPVTFILLLLGVACGCAGKFCIDTLGGSGNHWLICWEALCLLHFLAYVFRSILFDILHGPITVAQRVEPNTVFPYWMRRVLFYGTSLFIPLLCGFMPFATPWEWFDHFLGRASDFITFVDD</sequence>
<keyword evidence="2" id="KW-1133">Transmembrane helix</keyword>
<feature type="region of interest" description="Disordered" evidence="1">
    <location>
        <begin position="1"/>
        <end position="30"/>
    </location>
</feature>
<keyword evidence="2" id="KW-0472">Membrane</keyword>
<dbReference type="PANTHER" id="PTHR35322:SF2">
    <property type="entry name" value="PROTEIN CPR-5"/>
    <property type="match status" value="1"/>
</dbReference>
<feature type="transmembrane region" description="Helical" evidence="2">
    <location>
        <begin position="575"/>
        <end position="597"/>
    </location>
</feature>
<evidence type="ECO:0000313" key="4">
    <source>
        <dbReference type="Proteomes" id="UP000231279"/>
    </source>
</evidence>
<keyword evidence="4" id="KW-1185">Reference proteome</keyword>
<dbReference type="Proteomes" id="UP000231279">
    <property type="component" value="Unassembled WGS sequence"/>
</dbReference>
<gene>
    <name evidence="3" type="ORF">CDL12_15363</name>
</gene>
<feature type="transmembrane region" description="Helical" evidence="2">
    <location>
        <begin position="603"/>
        <end position="621"/>
    </location>
</feature>
<name>A0A2G9H3D1_9LAMI</name>
<keyword evidence="2" id="KW-0812">Transmembrane</keyword>
<evidence type="ECO:0000313" key="3">
    <source>
        <dbReference type="EMBL" id="PIN12028.1"/>
    </source>
</evidence>
<organism evidence="3 4">
    <name type="scientific">Handroanthus impetiginosus</name>
    <dbReference type="NCBI Taxonomy" id="429701"/>
    <lineage>
        <taxon>Eukaryota</taxon>
        <taxon>Viridiplantae</taxon>
        <taxon>Streptophyta</taxon>
        <taxon>Embryophyta</taxon>
        <taxon>Tracheophyta</taxon>
        <taxon>Spermatophyta</taxon>
        <taxon>Magnoliopsida</taxon>
        <taxon>eudicotyledons</taxon>
        <taxon>Gunneridae</taxon>
        <taxon>Pentapetalae</taxon>
        <taxon>asterids</taxon>
        <taxon>lamiids</taxon>
        <taxon>Lamiales</taxon>
        <taxon>Bignoniaceae</taxon>
        <taxon>Crescentiina</taxon>
        <taxon>Tabebuia alliance</taxon>
        <taxon>Handroanthus</taxon>
    </lineage>
</organism>
<dbReference type="STRING" id="429701.A0A2G9H3D1"/>
<evidence type="ECO:0000256" key="1">
    <source>
        <dbReference type="SAM" id="MobiDB-lite"/>
    </source>
</evidence>
<dbReference type="EMBL" id="NKXS01002810">
    <property type="protein sequence ID" value="PIN12028.1"/>
    <property type="molecule type" value="Genomic_DNA"/>
</dbReference>
<dbReference type="GO" id="GO:0010090">
    <property type="term" value="P:trichome morphogenesis"/>
    <property type="evidence" value="ECO:0007669"/>
    <property type="project" value="InterPro"/>
</dbReference>
<evidence type="ECO:0000256" key="2">
    <source>
        <dbReference type="SAM" id="Phobius"/>
    </source>
</evidence>
<feature type="transmembrane region" description="Helical" evidence="2">
    <location>
        <begin position="652"/>
        <end position="671"/>
    </location>
</feature>
<protein>
    <recommendedName>
        <fullName evidence="5">Protein CPR-5</fullName>
    </recommendedName>
</protein>
<accession>A0A2G9H3D1</accession>
<dbReference type="GO" id="GO:0006952">
    <property type="term" value="P:defense response"/>
    <property type="evidence" value="ECO:0007669"/>
    <property type="project" value="InterPro"/>
</dbReference>
<dbReference type="GO" id="GO:0010150">
    <property type="term" value="P:leaf senescence"/>
    <property type="evidence" value="ECO:0007669"/>
    <property type="project" value="InterPro"/>
</dbReference>